<evidence type="ECO:0000313" key="2">
    <source>
        <dbReference type="EMBL" id="SFS09498.1"/>
    </source>
</evidence>
<protein>
    <submittedName>
        <fullName evidence="2">Uncharacterized protein</fullName>
    </submittedName>
</protein>
<organism evidence="2 3">
    <name type="scientific">Yoonia litorea</name>
    <dbReference type="NCBI Taxonomy" id="1123755"/>
    <lineage>
        <taxon>Bacteria</taxon>
        <taxon>Pseudomonadati</taxon>
        <taxon>Pseudomonadota</taxon>
        <taxon>Alphaproteobacteria</taxon>
        <taxon>Rhodobacterales</taxon>
        <taxon>Paracoccaceae</taxon>
        <taxon>Yoonia</taxon>
    </lineage>
</organism>
<dbReference type="Proteomes" id="UP000198926">
    <property type="component" value="Unassembled WGS sequence"/>
</dbReference>
<dbReference type="EMBL" id="FOZM01000001">
    <property type="protein sequence ID" value="SFS09498.1"/>
    <property type="molecule type" value="Genomic_DNA"/>
</dbReference>
<keyword evidence="3" id="KW-1185">Reference proteome</keyword>
<gene>
    <name evidence="2" type="ORF">SAMN05444714_1127</name>
</gene>
<dbReference type="AlphaFoldDB" id="A0A1I6M1J7"/>
<name>A0A1I6M1J7_9RHOB</name>
<dbReference type="STRING" id="1123755.SAMN05444714_1127"/>
<reference evidence="2 3" key="1">
    <citation type="submission" date="2016-10" db="EMBL/GenBank/DDBJ databases">
        <authorList>
            <person name="de Groot N.N."/>
        </authorList>
    </citation>
    <scope>NUCLEOTIDE SEQUENCE [LARGE SCALE GENOMIC DNA]</scope>
    <source>
        <strain evidence="2 3">DSM 29433</strain>
    </source>
</reference>
<evidence type="ECO:0000313" key="3">
    <source>
        <dbReference type="Proteomes" id="UP000198926"/>
    </source>
</evidence>
<proteinExistence type="predicted"/>
<feature type="region of interest" description="Disordered" evidence="1">
    <location>
        <begin position="68"/>
        <end position="96"/>
    </location>
</feature>
<feature type="compositionally biased region" description="Polar residues" evidence="1">
    <location>
        <begin position="82"/>
        <end position="92"/>
    </location>
</feature>
<accession>A0A1I6M1J7</accession>
<evidence type="ECO:0000256" key="1">
    <source>
        <dbReference type="SAM" id="MobiDB-lite"/>
    </source>
</evidence>
<sequence>MRTSGHYFSLPILQPPLKRSRALSRWTQIKPIAAALSLLAAPTLAQNATLDEPLSAIEWLSRSVEEPAMAEPPTAGNATAPDVTTTPLSQPSKDPIGLLPSRVTGLPPDIWVNSNEADLVRRLQAERIDMLPAMQDLLKVLLLAEAQPPKDAGSDDALFLARVDKLLDMGALEQAKSLLEQATPDTPELFRRWFDVGLLTGTEDDACAVLKETPEIAPTYPARIFCQARNGDWSLAALTLNTHRVLGDITPAEEALLSRFLDPELFEGEPALDAPARVSPLTFRMHEAIGEPLATGTLPLAFAHADLRFTAPWRAQLEAAERLARHGAVSENVLLRHYTSRTPAASGGLWDRAAAMQRFDVAMLAGDVAGVSETIGPAWEAMKEARAEIQFAKLYGAALQDMPLTPEAASLAFEIALLSPAYERVALAARQAGSAFDPFLTGVALGAPDPALAETQREDAIAAAFTQPMIPQNIQRMLDEDKLGEALLVTLQRFDAGAEGDLRALTEALSVLREVGLDDVARRAALQHLLLYRGL</sequence>